<dbReference type="InterPro" id="IPR000172">
    <property type="entry name" value="GMC_OxRdtase_N"/>
</dbReference>
<dbReference type="Pfam" id="PF05199">
    <property type="entry name" value="GMC_oxred_C"/>
    <property type="match status" value="1"/>
</dbReference>
<feature type="compositionally biased region" description="Low complexity" evidence="6">
    <location>
        <begin position="699"/>
        <end position="709"/>
    </location>
</feature>
<feature type="region of interest" description="Disordered" evidence="6">
    <location>
        <begin position="699"/>
        <end position="726"/>
    </location>
</feature>
<comment type="similarity">
    <text evidence="1">Belongs to the GMC oxidoreductase family.</text>
</comment>
<dbReference type="Pfam" id="PF00732">
    <property type="entry name" value="GMC_oxred_N"/>
    <property type="match status" value="1"/>
</dbReference>
<evidence type="ECO:0000313" key="10">
    <source>
        <dbReference type="Proteomes" id="UP001345827"/>
    </source>
</evidence>
<keyword evidence="2" id="KW-0285">Flavoprotein</keyword>
<dbReference type="EMBL" id="JAXLQG010000018">
    <property type="protein sequence ID" value="KAK5531043.1"/>
    <property type="molecule type" value="Genomic_DNA"/>
</dbReference>
<evidence type="ECO:0000256" key="2">
    <source>
        <dbReference type="ARBA" id="ARBA00022630"/>
    </source>
</evidence>
<dbReference type="GO" id="GO:0016020">
    <property type="term" value="C:membrane"/>
    <property type="evidence" value="ECO:0007669"/>
    <property type="project" value="UniProtKB-SubCell"/>
</dbReference>
<feature type="region of interest" description="Disordered" evidence="6">
    <location>
        <begin position="569"/>
        <end position="596"/>
    </location>
</feature>
<evidence type="ECO:0000259" key="7">
    <source>
        <dbReference type="Pfam" id="PF00732"/>
    </source>
</evidence>
<reference evidence="9 10" key="1">
    <citation type="submission" date="2023-06" db="EMBL/GenBank/DDBJ databases">
        <title>Black Yeasts Isolated from many extreme environments.</title>
        <authorList>
            <person name="Coleine C."/>
            <person name="Stajich J.E."/>
            <person name="Selbmann L."/>
        </authorList>
    </citation>
    <scope>NUCLEOTIDE SEQUENCE [LARGE SCALE GENOMIC DNA]</scope>
    <source>
        <strain evidence="9 10">CCFEE 5887</strain>
    </source>
</reference>
<feature type="domain" description="Glucose-methanol-choline oxidoreductase C-terminal" evidence="8">
    <location>
        <begin position="628"/>
        <end position="805"/>
    </location>
</feature>
<feature type="compositionally biased region" description="Basic and acidic residues" evidence="6">
    <location>
        <begin position="586"/>
        <end position="596"/>
    </location>
</feature>
<evidence type="ECO:0008006" key="11">
    <source>
        <dbReference type="Google" id="ProtNLM"/>
    </source>
</evidence>
<evidence type="ECO:0000259" key="8">
    <source>
        <dbReference type="Pfam" id="PF05199"/>
    </source>
</evidence>
<feature type="region of interest" description="Disordered" evidence="6">
    <location>
        <begin position="442"/>
        <end position="467"/>
    </location>
</feature>
<dbReference type="SUPFAM" id="SSF51905">
    <property type="entry name" value="FAD/NAD(P)-binding domain"/>
    <property type="match status" value="1"/>
</dbReference>
<evidence type="ECO:0000256" key="3">
    <source>
        <dbReference type="ARBA" id="ARBA00022827"/>
    </source>
</evidence>
<feature type="domain" description="Glucose-methanol-choline oxidoreductase N-terminal" evidence="7">
    <location>
        <begin position="270"/>
        <end position="510"/>
    </location>
</feature>
<feature type="compositionally biased region" description="Acidic residues" evidence="6">
    <location>
        <begin position="715"/>
        <end position="726"/>
    </location>
</feature>
<dbReference type="GO" id="GO:0050660">
    <property type="term" value="F:flavin adenine dinucleotide binding"/>
    <property type="evidence" value="ECO:0007669"/>
    <property type="project" value="InterPro"/>
</dbReference>
<organism evidence="9 10">
    <name type="scientific">Vermiconidia calcicola</name>
    <dbReference type="NCBI Taxonomy" id="1690605"/>
    <lineage>
        <taxon>Eukaryota</taxon>
        <taxon>Fungi</taxon>
        <taxon>Dikarya</taxon>
        <taxon>Ascomycota</taxon>
        <taxon>Pezizomycotina</taxon>
        <taxon>Dothideomycetes</taxon>
        <taxon>Dothideomycetidae</taxon>
        <taxon>Mycosphaerellales</taxon>
        <taxon>Extremaceae</taxon>
        <taxon>Vermiconidia</taxon>
    </lineage>
</organism>
<feature type="active site" description="Proton acceptor" evidence="5">
    <location>
        <position position="753"/>
    </location>
</feature>
<accession>A0AAV9Q1A5</accession>
<evidence type="ECO:0000256" key="5">
    <source>
        <dbReference type="PIRSR" id="PIRSR028937-1"/>
    </source>
</evidence>
<dbReference type="InterPro" id="IPR036188">
    <property type="entry name" value="FAD/NAD-bd_sf"/>
</dbReference>
<dbReference type="PANTHER" id="PTHR46056">
    <property type="entry name" value="LONG-CHAIN-ALCOHOL OXIDASE"/>
    <property type="match status" value="1"/>
</dbReference>
<dbReference type="PANTHER" id="PTHR46056:SF12">
    <property type="entry name" value="LONG-CHAIN-ALCOHOL OXIDASE"/>
    <property type="match status" value="1"/>
</dbReference>
<keyword evidence="4" id="KW-0560">Oxidoreductase</keyword>
<comment type="caution">
    <text evidence="9">The sequence shown here is derived from an EMBL/GenBank/DDBJ whole genome shotgun (WGS) entry which is preliminary data.</text>
</comment>
<dbReference type="InterPro" id="IPR007867">
    <property type="entry name" value="GMC_OxRtase_C"/>
</dbReference>
<evidence type="ECO:0000256" key="6">
    <source>
        <dbReference type="SAM" id="MobiDB-lite"/>
    </source>
</evidence>
<proteinExistence type="inferred from homology"/>
<evidence type="ECO:0000313" key="9">
    <source>
        <dbReference type="EMBL" id="KAK5531043.1"/>
    </source>
</evidence>
<keyword evidence="10" id="KW-1185">Reference proteome</keyword>
<dbReference type="Proteomes" id="UP001345827">
    <property type="component" value="Unassembled WGS sequence"/>
</dbReference>
<name>A0AAV9Q1A5_9PEZI</name>
<dbReference type="Gene3D" id="3.50.50.60">
    <property type="entry name" value="FAD/NAD(P)-binding domain"/>
    <property type="match status" value="2"/>
</dbReference>
<gene>
    <name evidence="9" type="ORF">LTR25_008900</name>
</gene>
<evidence type="ECO:0000256" key="4">
    <source>
        <dbReference type="ARBA" id="ARBA00023002"/>
    </source>
</evidence>
<protein>
    <recommendedName>
        <fullName evidence="11">Long-chain-alcohol oxidase</fullName>
    </recommendedName>
</protein>
<evidence type="ECO:0000256" key="1">
    <source>
        <dbReference type="ARBA" id="ARBA00010790"/>
    </source>
</evidence>
<dbReference type="GO" id="GO:0046577">
    <property type="term" value="F:long-chain-alcohol oxidase activity"/>
    <property type="evidence" value="ECO:0007669"/>
    <property type="project" value="UniProtKB-EC"/>
</dbReference>
<dbReference type="AlphaFoldDB" id="A0AAV9Q1A5"/>
<sequence length="835" mass="90222">MSQIENLSSLASFPSPLPPAPDGEILTKDQFNILFSILEVTLPSISAGSNGGKNTVSSTQLDTAISRLRPYLPDGAPEDIARAYLSEDITSDPAFRETIIRKLKLFIPPSDVQGLGFILSALNTTVGSYVLTGYSAPIHTHDLATRTHVVHSWASSRLPLLRGIYRSMNGLARMAWIATSPTLLRMLDFPRIPKHIERNDSYAFTFHDFTSSSTPTVTLSTDVVIIGSGCGAGVVASHLARAGLKCLILEKSYHFPSTHFPMSTSSAGEHLMENGGIIISDDASTIVLAGSTFGGGGTVNWSASLQPQYAVRQEWAASSGGGLPHFLSPEFQDCLDTVCDRMGVSRSTDPSTLAHIEHNFANATLLEGARRLGMAVEVVPQNTAGRRHFCGYCTYGCASTTKQGPANCWLPDAAQHGAEFIEGAFVEEVIIDPNTKVATGVRATWTPRSSRNSDSDSEEDRSKTATRESRTLLINAKRVILAAGTLHSPLILQRSGLKNPHIGSNLHLHPTGQVWSVWPHRVNPWEGSILTVAVTELENRDGAHHGPKLEVVCSTPGFGLLGLPFRTTTTTNNDLTKHPNPSTAEDSPKGDSKDRRNTSIFAPAIEYKLNAAKHAYSTGFISITRDADTGKVYIDPKDPLRKRPRIAYTPSARDRRYILEGQIAAAKISFAMGANEIDTGHPGVKRWIRPSTLSGLSSTLSSSSSLSSTNKDATAEQEEASSDEDSISFTSWLSTLRTMGLTAPDPCTLGSAHQMGTCRMSPSPHSGVVDPQGKVWGIEGLYVADASVFPSASGVNPMITNMGIAEWISRGIVRDWDWKGEPERERKQKRPSSKL</sequence>
<keyword evidence="3" id="KW-0274">FAD</keyword>